<protein>
    <submittedName>
        <fullName evidence="1">Uncharacterized protein</fullName>
    </submittedName>
</protein>
<accession>G0GBL2</accession>
<keyword evidence="2" id="KW-1185">Reference proteome</keyword>
<name>G0GBL2_WINT7</name>
<sequence>MWAALLVGLSSCSLQDYLAPYEGVNLLESIPFSEWAADDGTGTYMRWEEEPTVQYEGENAYRLRTCNLLSNGDFEDVPSGVSPWSNGGSVGLTREDTTPLNGTGSLKVDISDPSTDYAYIDATAVLSDAFAEGSYLLRFLYQVPGSNFPVEYNDTVDSPRRFTTFVSSSGITNSFPDAGDPDNQDNLFQRDPSFTSHRILIGSLSQNSNAATILIDDFKILRFDDPPIRARLSLRASGDTPLDLVSGTYRLSFMVRQDPEAGTDNVFPASRIAVRINTLYDPQTGTFIDNGYIHAVPAEPSWDTGWVEVSVEEHLTISPTDPDDPVLQICISASDPSSPLTMDAGSILVARPRLELVRD</sequence>
<dbReference type="STRING" id="869211.Spith_0084"/>
<dbReference type="AlphaFoldDB" id="G0GBL2"/>
<dbReference type="EMBL" id="CP002903">
    <property type="protein sequence ID" value="AEJ60371.1"/>
    <property type="molecule type" value="Genomic_DNA"/>
</dbReference>
<proteinExistence type="predicted"/>
<organism evidence="1 2">
    <name type="scientific">Winmispira thermophila (strain ATCC 700085 / DSM 6578 / Z-1203)</name>
    <name type="common">Spirochaeta thermophila</name>
    <dbReference type="NCBI Taxonomy" id="869211"/>
    <lineage>
        <taxon>Bacteria</taxon>
        <taxon>Pseudomonadati</taxon>
        <taxon>Spirochaetota</taxon>
        <taxon>Spirochaetia</taxon>
        <taxon>Winmispirales</taxon>
        <taxon>Winmispiraceae</taxon>
        <taxon>Winmispira</taxon>
    </lineage>
</organism>
<dbReference type="KEGG" id="stq:Spith_0084"/>
<gene>
    <name evidence="1" type="ordered locus">Spith_0084</name>
</gene>
<reference evidence="1 2" key="1">
    <citation type="submission" date="2011-06" db="EMBL/GenBank/DDBJ databases">
        <title>The complete genome of Spirochaeta thermophila DSM 6578.</title>
        <authorList>
            <consortium name="US DOE Joint Genome Institute (JGI-PGF)"/>
            <person name="Lucas S."/>
            <person name="Lapidus A."/>
            <person name="Bruce D."/>
            <person name="Goodwin L."/>
            <person name="Pitluck S."/>
            <person name="Peters L."/>
            <person name="Kyrpides N."/>
            <person name="Mavromatis K."/>
            <person name="Ivanova N."/>
            <person name="Mikailova N."/>
            <person name="Pagani I."/>
            <person name="Chertkov O."/>
            <person name="Detter J.C."/>
            <person name="Tapia R."/>
            <person name="Han C."/>
            <person name="Land M."/>
            <person name="Hauser L."/>
            <person name="Markowitz V."/>
            <person name="Cheng J.-F."/>
            <person name="Hugenholtz P."/>
            <person name="Woyke T."/>
            <person name="Wu D."/>
            <person name="Spring S."/>
            <person name="Merkhoffer B."/>
            <person name="Schneider S."/>
            <person name="Klenk H.-P."/>
            <person name="Eisen J.A."/>
        </authorList>
    </citation>
    <scope>NUCLEOTIDE SEQUENCE [LARGE SCALE GENOMIC DNA]</scope>
    <source>
        <strain evidence="2">ATCC 700085 / DSM 6578 / Z-1203</strain>
    </source>
</reference>
<dbReference type="Gene3D" id="2.60.120.260">
    <property type="entry name" value="Galactose-binding domain-like"/>
    <property type="match status" value="1"/>
</dbReference>
<evidence type="ECO:0000313" key="2">
    <source>
        <dbReference type="Proteomes" id="UP000007254"/>
    </source>
</evidence>
<dbReference type="Proteomes" id="UP000007254">
    <property type="component" value="Chromosome"/>
</dbReference>
<evidence type="ECO:0000313" key="1">
    <source>
        <dbReference type="EMBL" id="AEJ60371.1"/>
    </source>
</evidence>
<dbReference type="HOGENOM" id="CLU_771401_0_0_12"/>